<dbReference type="EMBL" id="OU015569">
    <property type="protein sequence ID" value="CAG5098645.1"/>
    <property type="molecule type" value="Genomic_DNA"/>
</dbReference>
<evidence type="ECO:0000313" key="3">
    <source>
        <dbReference type="EMBL" id="CAG5098645.1"/>
    </source>
</evidence>
<organism evidence="3 4">
    <name type="scientific">Oikopleura dioica</name>
    <name type="common">Tunicate</name>
    <dbReference type="NCBI Taxonomy" id="34765"/>
    <lineage>
        <taxon>Eukaryota</taxon>
        <taxon>Metazoa</taxon>
        <taxon>Chordata</taxon>
        <taxon>Tunicata</taxon>
        <taxon>Appendicularia</taxon>
        <taxon>Copelata</taxon>
        <taxon>Oikopleuridae</taxon>
        <taxon>Oikopleura</taxon>
    </lineage>
</organism>
<evidence type="ECO:0000313" key="4">
    <source>
        <dbReference type="Proteomes" id="UP001158576"/>
    </source>
</evidence>
<gene>
    <name evidence="3" type="ORF">OKIOD_LOCUS7411</name>
</gene>
<protein>
    <submittedName>
        <fullName evidence="3">Oidioi.mRNA.OKI2018_I69.XSR.g15853.t1.cds</fullName>
    </submittedName>
</protein>
<keyword evidence="4" id="KW-1185">Reference proteome</keyword>
<accession>A0ABN7SE61</accession>
<name>A0ABN7SE61_OIKDI</name>
<feature type="region of interest" description="Disordered" evidence="1">
    <location>
        <begin position="50"/>
        <end position="77"/>
    </location>
</feature>
<feature type="signal peptide" evidence="2">
    <location>
        <begin position="1"/>
        <end position="20"/>
    </location>
</feature>
<sequence>MSRLASLFIALASCSRLDLTMEISENSGDSSSVLTSFKLSGAEIRKLTRRERHKEGLRRGKRMYREPAKNESGNYDGICKPDRQSLNDNELKKFLCDHHFHSIKTFIKNAYFYSDAEKPDCEKNLMILKGTSREIPTRCKMETKRSFHTDNSCLSAGSSHCSTPEINRLCDHVAHFWERHVPTTNWGNFVVHPKESCKPSDSVKDVKDRMSQRASCCKRKMQSNPILNCKEIEIREDYHHNEEPGNTFTTKVEFVYIVKEHSTHSGTKKLFTIKIKSHGLCAATLV</sequence>
<evidence type="ECO:0000256" key="2">
    <source>
        <dbReference type="SAM" id="SignalP"/>
    </source>
</evidence>
<keyword evidence="2" id="KW-0732">Signal</keyword>
<feature type="compositionally biased region" description="Basic and acidic residues" evidence="1">
    <location>
        <begin position="53"/>
        <end position="69"/>
    </location>
</feature>
<proteinExistence type="predicted"/>
<evidence type="ECO:0000256" key="1">
    <source>
        <dbReference type="SAM" id="MobiDB-lite"/>
    </source>
</evidence>
<feature type="chain" id="PRO_5046377219" evidence="2">
    <location>
        <begin position="21"/>
        <end position="286"/>
    </location>
</feature>
<reference evidence="3 4" key="1">
    <citation type="submission" date="2021-04" db="EMBL/GenBank/DDBJ databases">
        <authorList>
            <person name="Bliznina A."/>
        </authorList>
    </citation>
    <scope>NUCLEOTIDE SEQUENCE [LARGE SCALE GENOMIC DNA]</scope>
</reference>
<dbReference type="Proteomes" id="UP001158576">
    <property type="component" value="Chromosome XSR"/>
</dbReference>